<dbReference type="InterPro" id="IPR006638">
    <property type="entry name" value="Elp3/MiaA/NifB-like_rSAM"/>
</dbReference>
<keyword evidence="5" id="KW-0411">Iron-sulfur</keyword>
<dbReference type="PANTHER" id="PTHR43409">
    <property type="entry name" value="ANAEROBIC MAGNESIUM-PROTOPORPHYRIN IX MONOMETHYL ESTER CYCLASE-RELATED"/>
    <property type="match status" value="1"/>
</dbReference>
<dbReference type="SFLD" id="SFLDG01082">
    <property type="entry name" value="B12-binding_domain_containing"/>
    <property type="match status" value="1"/>
</dbReference>
<keyword evidence="2" id="KW-0949">S-adenosyl-L-methionine</keyword>
<organism evidence="8 9">
    <name type="scientific">Syntrophorhabdus aromaticivorans</name>
    <dbReference type="NCBI Taxonomy" id="328301"/>
    <lineage>
        <taxon>Bacteria</taxon>
        <taxon>Pseudomonadati</taxon>
        <taxon>Thermodesulfobacteriota</taxon>
        <taxon>Syntrophorhabdia</taxon>
        <taxon>Syntrophorhabdales</taxon>
        <taxon>Syntrophorhabdaceae</taxon>
        <taxon>Syntrophorhabdus</taxon>
    </lineage>
</organism>
<gene>
    <name evidence="8" type="ORF">GXY80_11380</name>
</gene>
<reference evidence="8" key="2">
    <citation type="submission" date="2020-01" db="EMBL/GenBank/DDBJ databases">
        <authorList>
            <person name="Campanaro S."/>
        </authorList>
    </citation>
    <scope>NUCLEOTIDE SEQUENCE</scope>
    <source>
        <strain evidence="8">AS06rmzACSIP_7</strain>
    </source>
</reference>
<dbReference type="Pfam" id="PF04055">
    <property type="entry name" value="Radical_SAM"/>
    <property type="match status" value="1"/>
</dbReference>
<dbReference type="Gene3D" id="3.80.30.20">
    <property type="entry name" value="tm_1862 like domain"/>
    <property type="match status" value="1"/>
</dbReference>
<dbReference type="InterPro" id="IPR034466">
    <property type="entry name" value="Methyltransferase_Class_B"/>
</dbReference>
<keyword evidence="3" id="KW-0479">Metal-binding</keyword>
<dbReference type="SFLD" id="SFLDG01123">
    <property type="entry name" value="methyltransferase_(Class_B)"/>
    <property type="match status" value="1"/>
</dbReference>
<dbReference type="CDD" id="cd01335">
    <property type="entry name" value="Radical_SAM"/>
    <property type="match status" value="1"/>
</dbReference>
<dbReference type="GO" id="GO:0046872">
    <property type="term" value="F:metal ion binding"/>
    <property type="evidence" value="ECO:0007669"/>
    <property type="project" value="UniProtKB-KW"/>
</dbReference>
<dbReference type="PROSITE" id="PS51918">
    <property type="entry name" value="RADICAL_SAM"/>
    <property type="match status" value="1"/>
</dbReference>
<dbReference type="GO" id="GO:0051539">
    <property type="term" value="F:4 iron, 4 sulfur cluster binding"/>
    <property type="evidence" value="ECO:0007669"/>
    <property type="project" value="UniProtKB-KW"/>
</dbReference>
<proteinExistence type="predicted"/>
<dbReference type="SMART" id="SM00729">
    <property type="entry name" value="Elp3"/>
    <property type="match status" value="1"/>
</dbReference>
<protein>
    <submittedName>
        <fullName evidence="8">B12-binding domain-containing radical SAM protein</fullName>
    </submittedName>
</protein>
<evidence type="ECO:0000313" key="9">
    <source>
        <dbReference type="Proteomes" id="UP000777265"/>
    </source>
</evidence>
<evidence type="ECO:0000256" key="1">
    <source>
        <dbReference type="ARBA" id="ARBA00001966"/>
    </source>
</evidence>
<dbReference type="InterPro" id="IPR007197">
    <property type="entry name" value="rSAM"/>
</dbReference>
<evidence type="ECO:0000256" key="3">
    <source>
        <dbReference type="ARBA" id="ARBA00022723"/>
    </source>
</evidence>
<dbReference type="SUPFAM" id="SSF102114">
    <property type="entry name" value="Radical SAM enzymes"/>
    <property type="match status" value="1"/>
</dbReference>
<dbReference type="PROSITE" id="PS51332">
    <property type="entry name" value="B12_BINDING"/>
    <property type="match status" value="1"/>
</dbReference>
<dbReference type="Proteomes" id="UP000777265">
    <property type="component" value="Unassembled WGS sequence"/>
</dbReference>
<dbReference type="InterPro" id="IPR023404">
    <property type="entry name" value="rSAM_horseshoe"/>
</dbReference>
<name>A0A971S2A2_9BACT</name>
<dbReference type="EMBL" id="JAAYEE010000210">
    <property type="protein sequence ID" value="NLW36062.1"/>
    <property type="molecule type" value="Genomic_DNA"/>
</dbReference>
<evidence type="ECO:0000259" key="6">
    <source>
        <dbReference type="PROSITE" id="PS51332"/>
    </source>
</evidence>
<dbReference type="PANTHER" id="PTHR43409:SF15">
    <property type="entry name" value="PUTATIVE-RELATED"/>
    <property type="match status" value="1"/>
</dbReference>
<dbReference type="SFLD" id="SFLDS00029">
    <property type="entry name" value="Radical_SAM"/>
    <property type="match status" value="1"/>
</dbReference>
<dbReference type="GO" id="GO:0003824">
    <property type="term" value="F:catalytic activity"/>
    <property type="evidence" value="ECO:0007669"/>
    <property type="project" value="InterPro"/>
</dbReference>
<evidence type="ECO:0000259" key="7">
    <source>
        <dbReference type="PROSITE" id="PS51918"/>
    </source>
</evidence>
<evidence type="ECO:0000313" key="8">
    <source>
        <dbReference type="EMBL" id="NLW36062.1"/>
    </source>
</evidence>
<dbReference type="GO" id="GO:0031419">
    <property type="term" value="F:cobalamin binding"/>
    <property type="evidence" value="ECO:0007669"/>
    <property type="project" value="InterPro"/>
</dbReference>
<evidence type="ECO:0000256" key="2">
    <source>
        <dbReference type="ARBA" id="ARBA00022691"/>
    </source>
</evidence>
<dbReference type="InterPro" id="IPR051198">
    <property type="entry name" value="BchE-like"/>
</dbReference>
<comment type="cofactor">
    <cofactor evidence="1">
        <name>[4Fe-4S] cluster</name>
        <dbReference type="ChEBI" id="CHEBI:49883"/>
    </cofactor>
</comment>
<evidence type="ECO:0000256" key="5">
    <source>
        <dbReference type="ARBA" id="ARBA00023014"/>
    </source>
</evidence>
<reference evidence="8" key="1">
    <citation type="journal article" date="2020" name="Biotechnol. Biofuels">
        <title>New insights from the biogas microbiome by comprehensive genome-resolved metagenomics of nearly 1600 species originating from multiple anaerobic digesters.</title>
        <authorList>
            <person name="Campanaro S."/>
            <person name="Treu L."/>
            <person name="Rodriguez-R L.M."/>
            <person name="Kovalovszki A."/>
            <person name="Ziels R.M."/>
            <person name="Maus I."/>
            <person name="Zhu X."/>
            <person name="Kougias P.G."/>
            <person name="Basile A."/>
            <person name="Luo G."/>
            <person name="Schluter A."/>
            <person name="Konstantinidis K.T."/>
            <person name="Angelidaki I."/>
        </authorList>
    </citation>
    <scope>NUCLEOTIDE SEQUENCE</scope>
    <source>
        <strain evidence="8">AS06rmzACSIP_7</strain>
    </source>
</reference>
<dbReference type="InterPro" id="IPR058240">
    <property type="entry name" value="rSAM_sf"/>
</dbReference>
<dbReference type="AlphaFoldDB" id="A0A971S2A2"/>
<evidence type="ECO:0000256" key="4">
    <source>
        <dbReference type="ARBA" id="ARBA00023004"/>
    </source>
</evidence>
<dbReference type="Gene3D" id="3.40.50.280">
    <property type="entry name" value="Cobalamin-binding domain"/>
    <property type="match status" value="1"/>
</dbReference>
<feature type="domain" description="B12-binding" evidence="6">
    <location>
        <begin position="10"/>
        <end position="180"/>
    </location>
</feature>
<comment type="caution">
    <text evidence="8">The sequence shown here is derived from an EMBL/GenBank/DDBJ whole genome shotgun (WGS) entry which is preliminary data.</text>
</comment>
<feature type="domain" description="Radical SAM core" evidence="7">
    <location>
        <begin position="196"/>
        <end position="416"/>
    </location>
</feature>
<keyword evidence="4" id="KW-0408">Iron</keyword>
<dbReference type="GO" id="GO:0005829">
    <property type="term" value="C:cytosol"/>
    <property type="evidence" value="ECO:0007669"/>
    <property type="project" value="TreeGrafter"/>
</dbReference>
<accession>A0A971S2A2</accession>
<sequence length="444" mass="50209">MKPVKALLINPYIYDFAAYSFWSSPLGLLYMGSVLRRNGFDIELVDCMEVVEGKRKADGRGPFVKEKVETASAPRQSARRLKRYGISPESLVEKLSHMETPDLILVTSIMTYWYRGTHEVLGIARKIFPRAKIVLGGIYPSLCREHALKRMTDADLIVGNKEIDKFYRFVEDSTGRTLTYKPDLHNLDGLPYPCYDLGKTIPFVPLLTSYGCIYRCTYCATPYMYPEIARRKTDSVIEEILHWHDRGVERYVIYDDNFLYKSDLYAKPLLRAIADLPFSPSIYNPNAVNAALIDEEAARLLFAAGFREIRMGFESADPAVQKATGGKVTASVLEAALGALLKGGFTNDMVGVYVLAGLPRQNREDVKRSIDYLAGLGVRTHIAEYTPIPHTPLFNQFHAMARYPVAQDPFYQNNALFPFAWEGFTEKDLAFLKHYARTKKAISG</sequence>
<dbReference type="InterPro" id="IPR006158">
    <property type="entry name" value="Cobalamin-bd"/>
</dbReference>